<protein>
    <recommendedName>
        <fullName evidence="4 5">Translation initiation factor IF-3</fullName>
    </recommendedName>
</protein>
<reference evidence="9 10" key="1">
    <citation type="submission" date="2020-08" db="EMBL/GenBank/DDBJ databases">
        <title>Genomic Encyclopedia of Type Strains, Phase IV (KMG-IV): sequencing the most valuable type-strain genomes for metagenomic binning, comparative biology and taxonomic classification.</title>
        <authorList>
            <person name="Goeker M."/>
        </authorList>
    </citation>
    <scope>NUCLEOTIDE SEQUENCE [LARGE SCALE GENOMIC DNA]</scope>
    <source>
        <strain evidence="9 10">DSM 24696</strain>
    </source>
</reference>
<comment type="similarity">
    <text evidence="1 4 6">Belongs to the IF-3 family.</text>
</comment>
<comment type="caution">
    <text evidence="9">The sequence shown here is derived from an EMBL/GenBank/DDBJ whole genome shotgun (WGS) entry which is preliminary data.</text>
</comment>
<dbReference type="InterPro" id="IPR001288">
    <property type="entry name" value="Translation_initiation_fac_3"/>
</dbReference>
<evidence type="ECO:0000313" key="10">
    <source>
        <dbReference type="Proteomes" id="UP000551878"/>
    </source>
</evidence>
<dbReference type="SUPFAM" id="SSF55200">
    <property type="entry name" value="Translation initiation factor IF3, C-terminal domain"/>
    <property type="match status" value="1"/>
</dbReference>
<gene>
    <name evidence="4" type="primary">infC</name>
    <name evidence="9" type="ORF">HNQ41_000845</name>
</gene>
<dbReference type="InterPro" id="IPR036787">
    <property type="entry name" value="T_IF-3_N_sf"/>
</dbReference>
<evidence type="ECO:0000256" key="1">
    <source>
        <dbReference type="ARBA" id="ARBA00005439"/>
    </source>
</evidence>
<keyword evidence="4" id="KW-0963">Cytoplasm</keyword>
<dbReference type="InterPro" id="IPR036788">
    <property type="entry name" value="T_IF-3_C_sf"/>
</dbReference>
<dbReference type="GO" id="GO:0032790">
    <property type="term" value="P:ribosome disassembly"/>
    <property type="evidence" value="ECO:0007669"/>
    <property type="project" value="TreeGrafter"/>
</dbReference>
<dbReference type="EMBL" id="JACHHB010000003">
    <property type="protein sequence ID" value="MBB5172701.1"/>
    <property type="molecule type" value="Genomic_DNA"/>
</dbReference>
<keyword evidence="3 4" id="KW-0648">Protein biosynthesis</keyword>
<dbReference type="PROSITE" id="PS00938">
    <property type="entry name" value="IF3"/>
    <property type="match status" value="1"/>
</dbReference>
<dbReference type="InterPro" id="IPR019814">
    <property type="entry name" value="Translation_initiation_fac_3_N"/>
</dbReference>
<dbReference type="SUPFAM" id="SSF54364">
    <property type="entry name" value="Translation initiation factor IF3, N-terminal domain"/>
    <property type="match status" value="1"/>
</dbReference>
<name>A0A840QMY8_9BACI</name>
<evidence type="ECO:0000259" key="7">
    <source>
        <dbReference type="Pfam" id="PF00707"/>
    </source>
</evidence>
<dbReference type="Pfam" id="PF00707">
    <property type="entry name" value="IF3_C"/>
    <property type="match status" value="1"/>
</dbReference>
<dbReference type="PANTHER" id="PTHR10938:SF0">
    <property type="entry name" value="TRANSLATION INITIATION FACTOR IF-3, MITOCHONDRIAL"/>
    <property type="match status" value="1"/>
</dbReference>
<dbReference type="NCBIfam" id="TIGR00168">
    <property type="entry name" value="infC"/>
    <property type="match status" value="1"/>
</dbReference>
<sequence>MDAKQEEAPASHLIDLKDVDRLPCRSSESEVWATYVPTLFLMIKCTFRALIVRLMIKHGRCLYKLLSCFDPLNNPWRWLIISKDMFINEDIRAREVRVIGPDGDQAGVKSKQEALQMAENANLDLVLVAPNAKPPVCRIMDYGKYRYEQQKKEKEARKNQKTINVKEVRLSPNIEEHDFNTKLRNARKFLNKGDKVKASIRFRGRAITHSGIGKDVLERLAEECKDIATVEAKPKMEGRSMFLMLAPNNTES</sequence>
<evidence type="ECO:0000256" key="6">
    <source>
        <dbReference type="RuleBase" id="RU000646"/>
    </source>
</evidence>
<dbReference type="HAMAP" id="MF_00080">
    <property type="entry name" value="IF_3"/>
    <property type="match status" value="1"/>
</dbReference>
<dbReference type="Gene3D" id="3.10.20.80">
    <property type="entry name" value="Translation initiation factor 3 (IF-3), N-terminal domain"/>
    <property type="match status" value="1"/>
</dbReference>
<dbReference type="Gene3D" id="3.30.110.10">
    <property type="entry name" value="Translation initiation factor 3 (IF-3), C-terminal domain"/>
    <property type="match status" value="1"/>
</dbReference>
<keyword evidence="10" id="KW-1185">Reference proteome</keyword>
<accession>A0A840QMY8</accession>
<evidence type="ECO:0000259" key="8">
    <source>
        <dbReference type="Pfam" id="PF05198"/>
    </source>
</evidence>
<dbReference type="Proteomes" id="UP000551878">
    <property type="component" value="Unassembled WGS sequence"/>
</dbReference>
<dbReference type="InterPro" id="IPR019815">
    <property type="entry name" value="Translation_initiation_fac_3_C"/>
</dbReference>
<comment type="function">
    <text evidence="4 6">IF-3 binds to the 30S ribosomal subunit and shifts the equilibrium between 70S ribosomes and their 50S and 30S subunits in favor of the free subunits, thus enhancing the availability of 30S subunits on which protein synthesis initiation begins.</text>
</comment>
<dbReference type="GO" id="GO:0003743">
    <property type="term" value="F:translation initiation factor activity"/>
    <property type="evidence" value="ECO:0007669"/>
    <property type="project" value="UniProtKB-UniRule"/>
</dbReference>
<dbReference type="Pfam" id="PF05198">
    <property type="entry name" value="IF3_N"/>
    <property type="match status" value="1"/>
</dbReference>
<organism evidence="9 10">
    <name type="scientific">Texcoconibacillus texcoconensis</name>
    <dbReference type="NCBI Taxonomy" id="1095777"/>
    <lineage>
        <taxon>Bacteria</taxon>
        <taxon>Bacillati</taxon>
        <taxon>Bacillota</taxon>
        <taxon>Bacilli</taxon>
        <taxon>Bacillales</taxon>
        <taxon>Bacillaceae</taxon>
        <taxon>Texcoconibacillus</taxon>
    </lineage>
</organism>
<dbReference type="InterPro" id="IPR019813">
    <property type="entry name" value="Translation_initiation_fac3_CS"/>
</dbReference>
<evidence type="ECO:0000256" key="2">
    <source>
        <dbReference type="ARBA" id="ARBA00022540"/>
    </source>
</evidence>
<evidence type="ECO:0000256" key="3">
    <source>
        <dbReference type="ARBA" id="ARBA00022917"/>
    </source>
</evidence>
<dbReference type="GO" id="GO:0043022">
    <property type="term" value="F:ribosome binding"/>
    <property type="evidence" value="ECO:0007669"/>
    <property type="project" value="UniProtKB-ARBA"/>
</dbReference>
<dbReference type="PANTHER" id="PTHR10938">
    <property type="entry name" value="TRANSLATION INITIATION FACTOR IF-3"/>
    <property type="match status" value="1"/>
</dbReference>
<proteinExistence type="inferred from homology"/>
<comment type="subunit">
    <text evidence="4 6">Monomer.</text>
</comment>
<keyword evidence="2 4" id="KW-0396">Initiation factor</keyword>
<dbReference type="FunFam" id="3.30.110.10:FF:000001">
    <property type="entry name" value="Translation initiation factor IF-3"/>
    <property type="match status" value="1"/>
</dbReference>
<dbReference type="GO" id="GO:0016020">
    <property type="term" value="C:membrane"/>
    <property type="evidence" value="ECO:0007669"/>
    <property type="project" value="TreeGrafter"/>
</dbReference>
<comment type="subcellular location">
    <subcellularLocation>
        <location evidence="4 6">Cytoplasm</location>
    </subcellularLocation>
</comment>
<dbReference type="AlphaFoldDB" id="A0A840QMY8"/>
<feature type="domain" description="Translation initiation factor 3 C-terminal" evidence="7">
    <location>
        <begin position="163"/>
        <end position="248"/>
    </location>
</feature>
<evidence type="ECO:0000313" key="9">
    <source>
        <dbReference type="EMBL" id="MBB5172701.1"/>
    </source>
</evidence>
<dbReference type="FunFam" id="3.10.20.80:FF:000001">
    <property type="entry name" value="Translation initiation factor IF-3"/>
    <property type="match status" value="1"/>
</dbReference>
<dbReference type="GO" id="GO:0005829">
    <property type="term" value="C:cytosol"/>
    <property type="evidence" value="ECO:0007669"/>
    <property type="project" value="TreeGrafter"/>
</dbReference>
<feature type="domain" description="Translation initiation factor 3 N-terminal" evidence="8">
    <location>
        <begin position="87"/>
        <end position="156"/>
    </location>
</feature>
<evidence type="ECO:0000256" key="4">
    <source>
        <dbReference type="HAMAP-Rule" id="MF_00080"/>
    </source>
</evidence>
<evidence type="ECO:0000256" key="5">
    <source>
        <dbReference type="NCBIfam" id="TIGR00168"/>
    </source>
</evidence>